<protein>
    <submittedName>
        <fullName evidence="3">Uncharacterized protein</fullName>
    </submittedName>
</protein>
<sequence>MAASFHFQGLPMLLVAPVAPLVVALETLKSALHGLDAPMNFTLISGDQIDSEKCIFVVLEFSTFDHAENTLNVLNMSSQKSGHSIEPPMCSTKDNTSVSPPFIAGIPLVLKSQSESYTDAMLQDLICPFGSLICVRIFENLGGVVLFRTKNEAMDAQKNAGQAQILLEELDYSNCWQMIGETTTDDDEQFQVRYCLSSTTLTLAISSFLLCNLSSSPTENQQRPEYLMPVQLSKLSTDNALRMQRSVMEQILELLVDLGANESNSKLESLTAMMRDPHASTQKRVSDSEALLSKIRNLESDLATLREERNKEREERLAEILELRELRSELIQGGRGAPLSKERIRNYKSTTEGIQRIQPGEERRLPRDSRKTKATLSDIQRIDVDATLIASAQTPLDLLRPRTVGPRRTLVSANEEK</sequence>
<evidence type="ECO:0000313" key="3">
    <source>
        <dbReference type="EMBL" id="KIJ92564.1"/>
    </source>
</evidence>
<proteinExistence type="predicted"/>
<feature type="signal peptide" evidence="2">
    <location>
        <begin position="1"/>
        <end position="24"/>
    </location>
</feature>
<dbReference type="Proteomes" id="UP000054477">
    <property type="component" value="Unassembled WGS sequence"/>
</dbReference>
<gene>
    <name evidence="3" type="ORF">K443DRAFT_135250</name>
</gene>
<organism evidence="3 4">
    <name type="scientific">Laccaria amethystina LaAM-08-1</name>
    <dbReference type="NCBI Taxonomy" id="1095629"/>
    <lineage>
        <taxon>Eukaryota</taxon>
        <taxon>Fungi</taxon>
        <taxon>Dikarya</taxon>
        <taxon>Basidiomycota</taxon>
        <taxon>Agaricomycotina</taxon>
        <taxon>Agaricomycetes</taxon>
        <taxon>Agaricomycetidae</taxon>
        <taxon>Agaricales</taxon>
        <taxon>Agaricineae</taxon>
        <taxon>Hydnangiaceae</taxon>
        <taxon>Laccaria</taxon>
    </lineage>
</organism>
<feature type="coiled-coil region" evidence="1">
    <location>
        <begin position="288"/>
        <end position="315"/>
    </location>
</feature>
<feature type="chain" id="PRO_5002205336" evidence="2">
    <location>
        <begin position="25"/>
        <end position="417"/>
    </location>
</feature>
<dbReference type="SUPFAM" id="SSF54928">
    <property type="entry name" value="RNA-binding domain, RBD"/>
    <property type="match status" value="1"/>
</dbReference>
<keyword evidence="4" id="KW-1185">Reference proteome</keyword>
<evidence type="ECO:0000256" key="1">
    <source>
        <dbReference type="SAM" id="Coils"/>
    </source>
</evidence>
<keyword evidence="1" id="KW-0175">Coiled coil</keyword>
<evidence type="ECO:0000313" key="4">
    <source>
        <dbReference type="Proteomes" id="UP000054477"/>
    </source>
</evidence>
<accession>A0A0C9WI97</accession>
<name>A0A0C9WI97_9AGAR</name>
<evidence type="ECO:0000256" key="2">
    <source>
        <dbReference type="SAM" id="SignalP"/>
    </source>
</evidence>
<dbReference type="OrthoDB" id="10389242at2759"/>
<dbReference type="HOGENOM" id="CLU_658994_0_0_1"/>
<reference evidence="4" key="2">
    <citation type="submission" date="2015-01" db="EMBL/GenBank/DDBJ databases">
        <title>Evolutionary Origins and Diversification of the Mycorrhizal Mutualists.</title>
        <authorList>
            <consortium name="DOE Joint Genome Institute"/>
            <consortium name="Mycorrhizal Genomics Consortium"/>
            <person name="Kohler A."/>
            <person name="Kuo A."/>
            <person name="Nagy L.G."/>
            <person name="Floudas D."/>
            <person name="Copeland A."/>
            <person name="Barry K.W."/>
            <person name="Cichocki N."/>
            <person name="Veneault-Fourrey C."/>
            <person name="LaButti K."/>
            <person name="Lindquist E.A."/>
            <person name="Lipzen A."/>
            <person name="Lundell T."/>
            <person name="Morin E."/>
            <person name="Murat C."/>
            <person name="Riley R."/>
            <person name="Ohm R."/>
            <person name="Sun H."/>
            <person name="Tunlid A."/>
            <person name="Henrissat B."/>
            <person name="Grigoriev I.V."/>
            <person name="Hibbett D.S."/>
            <person name="Martin F."/>
        </authorList>
    </citation>
    <scope>NUCLEOTIDE SEQUENCE [LARGE SCALE GENOMIC DNA]</scope>
    <source>
        <strain evidence="4">LaAM-08-1</strain>
    </source>
</reference>
<dbReference type="AlphaFoldDB" id="A0A0C9WI97"/>
<reference evidence="3 4" key="1">
    <citation type="submission" date="2014-04" db="EMBL/GenBank/DDBJ databases">
        <authorList>
            <consortium name="DOE Joint Genome Institute"/>
            <person name="Kuo A."/>
            <person name="Kohler A."/>
            <person name="Nagy L.G."/>
            <person name="Floudas D."/>
            <person name="Copeland A."/>
            <person name="Barry K.W."/>
            <person name="Cichocki N."/>
            <person name="Veneault-Fourrey C."/>
            <person name="LaButti K."/>
            <person name="Lindquist E.A."/>
            <person name="Lipzen A."/>
            <person name="Lundell T."/>
            <person name="Morin E."/>
            <person name="Murat C."/>
            <person name="Sun H."/>
            <person name="Tunlid A."/>
            <person name="Henrissat B."/>
            <person name="Grigoriev I.V."/>
            <person name="Hibbett D.S."/>
            <person name="Martin F."/>
            <person name="Nordberg H.P."/>
            <person name="Cantor M.N."/>
            <person name="Hua S.X."/>
        </authorList>
    </citation>
    <scope>NUCLEOTIDE SEQUENCE [LARGE SCALE GENOMIC DNA]</scope>
    <source>
        <strain evidence="3 4">LaAM-08-1</strain>
    </source>
</reference>
<dbReference type="EMBL" id="KN838901">
    <property type="protein sequence ID" value="KIJ92564.1"/>
    <property type="molecule type" value="Genomic_DNA"/>
</dbReference>
<dbReference type="InterPro" id="IPR035979">
    <property type="entry name" value="RBD_domain_sf"/>
</dbReference>
<keyword evidence="2" id="KW-0732">Signal</keyword>
<dbReference type="GO" id="GO:0003676">
    <property type="term" value="F:nucleic acid binding"/>
    <property type="evidence" value="ECO:0007669"/>
    <property type="project" value="InterPro"/>
</dbReference>